<accession>A0A091BDW4</accession>
<evidence type="ECO:0000256" key="1">
    <source>
        <dbReference type="SAM" id="Phobius"/>
    </source>
</evidence>
<keyword evidence="1" id="KW-0472">Membrane</keyword>
<keyword evidence="3" id="KW-1185">Reference proteome</keyword>
<keyword evidence="1" id="KW-0812">Transmembrane</keyword>
<evidence type="ECO:0000313" key="2">
    <source>
        <dbReference type="EMBL" id="KFN49732.1"/>
    </source>
</evidence>
<dbReference type="EMBL" id="AWXU01000030">
    <property type="protein sequence ID" value="KFN49732.1"/>
    <property type="molecule type" value="Genomic_DNA"/>
</dbReference>
<dbReference type="RefSeq" id="WP_154659403.1">
    <property type="nucleotide sequence ID" value="NZ_AUFF01000001.1"/>
</dbReference>
<dbReference type="AlphaFoldDB" id="A0A091BDW4"/>
<dbReference type="Pfam" id="PF04241">
    <property type="entry name" value="DUF423"/>
    <property type="match status" value="1"/>
</dbReference>
<organism evidence="2 3">
    <name type="scientific">Arenimonas composti TR7-09 = DSM 18010</name>
    <dbReference type="NCBI Taxonomy" id="1121013"/>
    <lineage>
        <taxon>Bacteria</taxon>
        <taxon>Pseudomonadati</taxon>
        <taxon>Pseudomonadota</taxon>
        <taxon>Gammaproteobacteria</taxon>
        <taxon>Lysobacterales</taxon>
        <taxon>Lysobacteraceae</taxon>
        <taxon>Arenimonas</taxon>
    </lineage>
</organism>
<evidence type="ECO:0008006" key="4">
    <source>
        <dbReference type="Google" id="ProtNLM"/>
    </source>
</evidence>
<feature type="transmembrane region" description="Helical" evidence="1">
    <location>
        <begin position="27"/>
        <end position="45"/>
    </location>
</feature>
<gene>
    <name evidence="2" type="ORF">P873_09245</name>
</gene>
<dbReference type="eggNOG" id="COG2363">
    <property type="taxonomic scope" value="Bacteria"/>
</dbReference>
<feature type="transmembrane region" description="Helical" evidence="1">
    <location>
        <begin position="57"/>
        <end position="76"/>
    </location>
</feature>
<dbReference type="InterPro" id="IPR006696">
    <property type="entry name" value="DUF423"/>
</dbReference>
<comment type="caution">
    <text evidence="2">The sequence shown here is derived from an EMBL/GenBank/DDBJ whole genome shotgun (WGS) entry which is preliminary data.</text>
</comment>
<sequence length="134" mass="13027">MTSPVVPPGTASSGTAPRLPASAARRLAALGAVACAFAVGLAAYASHGLDGAAAQRGGIAAAFFFAHGLALLLLAPGAGRLRLAALALLAFGMLLFAGSLAAAALAGWPTRLAPAGGLSLMAAWLIIAGDALRR</sequence>
<evidence type="ECO:0000313" key="3">
    <source>
        <dbReference type="Proteomes" id="UP000029391"/>
    </source>
</evidence>
<name>A0A091BDW4_9GAMM</name>
<keyword evidence="1" id="KW-1133">Transmembrane helix</keyword>
<dbReference type="STRING" id="1121013.GCA_000426365_00135"/>
<proteinExistence type="predicted"/>
<dbReference type="Proteomes" id="UP000029391">
    <property type="component" value="Unassembled WGS sequence"/>
</dbReference>
<feature type="transmembrane region" description="Helical" evidence="1">
    <location>
        <begin position="83"/>
        <end position="106"/>
    </location>
</feature>
<feature type="transmembrane region" description="Helical" evidence="1">
    <location>
        <begin position="112"/>
        <end position="132"/>
    </location>
</feature>
<reference evidence="2 3" key="1">
    <citation type="submission" date="2013-09" db="EMBL/GenBank/DDBJ databases">
        <title>Genome sequencing of Arenimonas composti.</title>
        <authorList>
            <person name="Chen F."/>
            <person name="Wang G."/>
        </authorList>
    </citation>
    <scope>NUCLEOTIDE SEQUENCE [LARGE SCALE GENOMIC DNA]</scope>
    <source>
        <strain evidence="2 3">TR7-09</strain>
    </source>
</reference>
<protein>
    <recommendedName>
        <fullName evidence="4">DUF423 domain-containing protein</fullName>
    </recommendedName>
</protein>